<proteinExistence type="predicted"/>
<dbReference type="InterPro" id="IPR003439">
    <property type="entry name" value="ABC_transporter-like_ATP-bd"/>
</dbReference>
<gene>
    <name evidence="5" type="ORF">JFL75_13685</name>
</gene>
<dbReference type="PROSITE" id="PS50893">
    <property type="entry name" value="ABC_TRANSPORTER_2"/>
    <property type="match status" value="1"/>
</dbReference>
<dbReference type="GO" id="GO:0005524">
    <property type="term" value="F:ATP binding"/>
    <property type="evidence" value="ECO:0007669"/>
    <property type="project" value="UniProtKB-KW"/>
</dbReference>
<evidence type="ECO:0000259" key="4">
    <source>
        <dbReference type="PROSITE" id="PS50893"/>
    </source>
</evidence>
<name>A0A7T7XKB7_9SPIR</name>
<dbReference type="KEGG" id="bhc:JFL75_13685"/>
<dbReference type="EMBL" id="CP067089">
    <property type="protein sequence ID" value="QQO07989.1"/>
    <property type="molecule type" value="Genomic_DNA"/>
</dbReference>
<dbReference type="Pfam" id="PF00005">
    <property type="entry name" value="ABC_tran"/>
    <property type="match status" value="1"/>
</dbReference>
<dbReference type="SUPFAM" id="SSF52540">
    <property type="entry name" value="P-loop containing nucleoside triphosphate hydrolases"/>
    <property type="match status" value="1"/>
</dbReference>
<dbReference type="PANTHER" id="PTHR42788:SF13">
    <property type="entry name" value="ALIPHATIC SULFONATES IMPORT ATP-BINDING PROTEIN SSUB"/>
    <property type="match status" value="1"/>
</dbReference>
<feature type="domain" description="ABC transporter" evidence="4">
    <location>
        <begin position="3"/>
        <end position="220"/>
    </location>
</feature>
<dbReference type="InterPro" id="IPR017871">
    <property type="entry name" value="ABC_transporter-like_CS"/>
</dbReference>
<dbReference type="RefSeq" id="WP_215625295.1">
    <property type="nucleotide sequence ID" value="NZ_CP067089.2"/>
</dbReference>
<dbReference type="AlphaFoldDB" id="A0A7T7XKB7"/>
<protein>
    <submittedName>
        <fullName evidence="5">ABC transporter ATP-binding protein</fullName>
    </submittedName>
</protein>
<evidence type="ECO:0000313" key="6">
    <source>
        <dbReference type="Proteomes" id="UP000595917"/>
    </source>
</evidence>
<dbReference type="Gene3D" id="3.40.50.300">
    <property type="entry name" value="P-loop containing nucleotide triphosphate hydrolases"/>
    <property type="match status" value="1"/>
</dbReference>
<dbReference type="SMART" id="SM00382">
    <property type="entry name" value="AAA"/>
    <property type="match status" value="1"/>
</dbReference>
<organism evidence="5 6">
    <name type="scientific">Breznakiella homolactica</name>
    <dbReference type="NCBI Taxonomy" id="2798577"/>
    <lineage>
        <taxon>Bacteria</taxon>
        <taxon>Pseudomonadati</taxon>
        <taxon>Spirochaetota</taxon>
        <taxon>Spirochaetia</taxon>
        <taxon>Spirochaetales</taxon>
        <taxon>Breznakiellaceae</taxon>
        <taxon>Breznakiella</taxon>
    </lineage>
</organism>
<dbReference type="PROSITE" id="PS00211">
    <property type="entry name" value="ABC_TRANSPORTER_1"/>
    <property type="match status" value="1"/>
</dbReference>
<accession>A0A7T7XKB7</accession>
<dbReference type="InterPro" id="IPR050166">
    <property type="entry name" value="ABC_transporter_ATP-bind"/>
</dbReference>
<dbReference type="InterPro" id="IPR027417">
    <property type="entry name" value="P-loop_NTPase"/>
</dbReference>
<keyword evidence="2" id="KW-0547">Nucleotide-binding</keyword>
<reference evidence="5" key="1">
    <citation type="submission" date="2021-01" db="EMBL/GenBank/DDBJ databases">
        <title>Description of Breznakiella homolactica.</title>
        <authorList>
            <person name="Song Y."/>
            <person name="Brune A."/>
        </authorList>
    </citation>
    <scope>NUCLEOTIDE SEQUENCE</scope>
    <source>
        <strain evidence="5">RmG30</strain>
    </source>
</reference>
<dbReference type="Proteomes" id="UP000595917">
    <property type="component" value="Chromosome"/>
</dbReference>
<dbReference type="GO" id="GO:0016887">
    <property type="term" value="F:ATP hydrolysis activity"/>
    <property type="evidence" value="ECO:0007669"/>
    <property type="project" value="InterPro"/>
</dbReference>
<evidence type="ECO:0000313" key="5">
    <source>
        <dbReference type="EMBL" id="QQO07989.1"/>
    </source>
</evidence>
<evidence type="ECO:0000256" key="3">
    <source>
        <dbReference type="ARBA" id="ARBA00022840"/>
    </source>
</evidence>
<keyword evidence="1" id="KW-0813">Transport</keyword>
<evidence type="ECO:0000256" key="2">
    <source>
        <dbReference type="ARBA" id="ARBA00022741"/>
    </source>
</evidence>
<evidence type="ECO:0000256" key="1">
    <source>
        <dbReference type="ARBA" id="ARBA00022448"/>
    </source>
</evidence>
<dbReference type="PANTHER" id="PTHR42788">
    <property type="entry name" value="TAURINE IMPORT ATP-BINDING PROTEIN-RELATED"/>
    <property type="match status" value="1"/>
</dbReference>
<sequence>MSVSIRNLEFGFNGKPIFRDFGIDLAEKKITAMLGPSGCGKTTLLRLIGGLLIPQAGTITGTGGGVSFVFQEPRLLPWYTVLENIMLPIEKSLGKAGAEKRARRFLEIVSLAGKEKSYPNELSGGQKQRVSVARAFAYPSNLILMDEPFQSLDIPLRIQLMDTTLSLLAEEPRTLIAVTHDPRESLYLGERIVVLGSAPRGIIFDEPISIPRGERAYHSPKTGELEARLIGVLSGELLQQ</sequence>
<keyword evidence="3 5" id="KW-0067">ATP-binding</keyword>
<dbReference type="InterPro" id="IPR003593">
    <property type="entry name" value="AAA+_ATPase"/>
</dbReference>
<keyword evidence="6" id="KW-1185">Reference proteome</keyword>